<reference evidence="2" key="1">
    <citation type="submission" date="2021-01" db="EMBL/GenBank/DDBJ databases">
        <authorList>
            <person name="Corre E."/>
            <person name="Pelletier E."/>
            <person name="Niang G."/>
            <person name="Scheremetjew M."/>
            <person name="Finn R."/>
            <person name="Kale V."/>
            <person name="Holt S."/>
            <person name="Cochrane G."/>
            <person name="Meng A."/>
            <person name="Brown T."/>
            <person name="Cohen L."/>
        </authorList>
    </citation>
    <scope>NUCLEOTIDE SEQUENCE</scope>
    <source>
        <strain evidence="2">Pop2</strain>
    </source>
</reference>
<gene>
    <name evidence="2" type="ORF">DBRI1063_LOCUS6026</name>
</gene>
<feature type="compositionally biased region" description="Acidic residues" evidence="1">
    <location>
        <begin position="532"/>
        <end position="550"/>
    </location>
</feature>
<sequence length="625" mass="70170">MKKEEEKEDPFQLIERGNALEKSGNWWGAADALSRASFVLRSQSDSILSELASDSGGDSRKKEERKKIAELYRVKQREYLYRARDCFMKALSFEHSEDQRRSNSALVLATGGGGAAIDGGSSNRNLNGKDSNANDGVVFEEQFDPLIHMISHEEGKRRARIFNAIFGHSLEEEEEEVKEKDIKTTDVDNDEDNKGKEQSVNDGVDAKEQEDEAANQEQQQEEEEDSYDEWEKELEEEMDNGEEEEEEEKDDDLGNLESLPTAPLQQQQTAMEKEKQEGTENNDEQHQNVDEKQQLLEARLAELESSITLPSIQGKGNSTINEDENKKSSSDAERIENIRKSLVGLGMYLPPPEKEAKKSSFLIEKPMSDEDQVDLIMQQAKDEADFERGEEDGQFTIPTAARGGTNNEDDESSVVEDVYSLLDKAGMGLKRKVSKNNDSDEKIHQDLMNVLNDAANAADTTTQDGDTFAKLRSLLNLLSSAQNFLTEASVCLEEFIEKEEDDEDMKDSVTSKDDNDGDDEKNNDEHDKDDDGNTTEDENDKDDDGNTTEDDNGKGDDGHNNNNDDVEKDRDEKKTDGARKQEDTKTITTQEEKANTAASSQMSDRGKKNLMAAQKCVETLIQSWP</sequence>
<name>A0A7S1YVC8_9STRA</name>
<feature type="region of interest" description="Disordered" evidence="1">
    <location>
        <begin position="496"/>
        <end position="607"/>
    </location>
</feature>
<evidence type="ECO:0000256" key="1">
    <source>
        <dbReference type="SAM" id="MobiDB-lite"/>
    </source>
</evidence>
<evidence type="ECO:0000313" key="2">
    <source>
        <dbReference type="EMBL" id="CAD9320572.1"/>
    </source>
</evidence>
<feature type="compositionally biased region" description="Basic and acidic residues" evidence="1">
    <location>
        <begin position="565"/>
        <end position="594"/>
    </location>
</feature>
<feature type="compositionally biased region" description="Basic and acidic residues" evidence="1">
    <location>
        <begin position="271"/>
        <end position="302"/>
    </location>
</feature>
<proteinExistence type="predicted"/>
<feature type="compositionally biased region" description="Basic and acidic residues" evidence="1">
    <location>
        <begin position="323"/>
        <end position="335"/>
    </location>
</feature>
<organism evidence="2">
    <name type="scientific">Ditylum brightwellii</name>
    <dbReference type="NCBI Taxonomy" id="49249"/>
    <lineage>
        <taxon>Eukaryota</taxon>
        <taxon>Sar</taxon>
        <taxon>Stramenopiles</taxon>
        <taxon>Ochrophyta</taxon>
        <taxon>Bacillariophyta</taxon>
        <taxon>Mediophyceae</taxon>
        <taxon>Lithodesmiophycidae</taxon>
        <taxon>Lithodesmiales</taxon>
        <taxon>Lithodesmiaceae</taxon>
        <taxon>Ditylum</taxon>
    </lineage>
</organism>
<feature type="region of interest" description="Disordered" evidence="1">
    <location>
        <begin position="171"/>
        <end position="335"/>
    </location>
</feature>
<protein>
    <submittedName>
        <fullName evidence="2">Uncharacterized protein</fullName>
    </submittedName>
</protein>
<accession>A0A7S1YVC8</accession>
<feature type="compositionally biased region" description="Polar residues" evidence="1">
    <location>
        <begin position="305"/>
        <end position="320"/>
    </location>
</feature>
<feature type="compositionally biased region" description="Basic and acidic residues" evidence="1">
    <location>
        <begin position="177"/>
        <end position="207"/>
    </location>
</feature>
<dbReference type="EMBL" id="HBGN01009393">
    <property type="protein sequence ID" value="CAD9320572.1"/>
    <property type="molecule type" value="Transcribed_RNA"/>
</dbReference>
<feature type="region of interest" description="Disordered" evidence="1">
    <location>
        <begin position="381"/>
        <end position="413"/>
    </location>
</feature>
<feature type="compositionally biased region" description="Acidic residues" evidence="1">
    <location>
        <begin position="496"/>
        <end position="505"/>
    </location>
</feature>
<dbReference type="AlphaFoldDB" id="A0A7S1YVC8"/>
<feature type="compositionally biased region" description="Acidic residues" evidence="1">
    <location>
        <begin position="208"/>
        <end position="254"/>
    </location>
</feature>